<keyword evidence="3" id="KW-1185">Reference proteome</keyword>
<protein>
    <submittedName>
        <fullName evidence="2">Uncharacterized protein</fullName>
    </submittedName>
</protein>
<dbReference type="EMBL" id="ML986484">
    <property type="protein sequence ID" value="KAF2280573.1"/>
    <property type="molecule type" value="Genomic_DNA"/>
</dbReference>
<evidence type="ECO:0000256" key="1">
    <source>
        <dbReference type="SAM" id="MobiDB-lite"/>
    </source>
</evidence>
<feature type="compositionally biased region" description="Polar residues" evidence="1">
    <location>
        <begin position="55"/>
        <end position="65"/>
    </location>
</feature>
<sequence length="399" mass="44772">MHRLTSFISNPFRRRHLSTDGSDDRNQKEQPSQGNDDPLDIDDFGVFSKTEARDASNQLEQTSASGHEAESSYQFEKRSTDTDLKLVNLTHVKVFSLKEPLSGPPPSPQPSELEPDAEEELAMCHTIKPDDGRLFQDSHLLPEEPLHPKPSTLSHCALIDDGSAMPSHIARPNPSTSPTIARALRTRYEATGRQFWAEILDQDNEKTVDKLYGIRCSIKELLEPIPGEWTQYDLYLLGICRDRDLPKEETNYIGRLLESSSAVKKLHHELLRVLHAAKPPRLLRKVDLCCRWDSFGDSGKMYAPQRPSPLRKELEPPPGFPKDVRTLHCNRRSLQNVASATSHDEPHNKTTASSARWSRCGVQLVVGVLDAEALADIFDTGSVGRLEQLTRDKGSYSLA</sequence>
<feature type="compositionally biased region" description="Basic and acidic residues" evidence="1">
    <location>
        <begin position="67"/>
        <end position="77"/>
    </location>
</feature>
<dbReference type="RefSeq" id="XP_033658111.1">
    <property type="nucleotide sequence ID" value="XM_033797259.1"/>
</dbReference>
<feature type="region of interest" description="Disordered" evidence="1">
    <location>
        <begin position="1"/>
        <end position="77"/>
    </location>
</feature>
<proteinExistence type="predicted"/>
<accession>A0A6A6JWX6</accession>
<reference evidence="2" key="1">
    <citation type="journal article" date="2020" name="Stud. Mycol.">
        <title>101 Dothideomycetes genomes: a test case for predicting lifestyles and emergence of pathogens.</title>
        <authorList>
            <person name="Haridas S."/>
            <person name="Albert R."/>
            <person name="Binder M."/>
            <person name="Bloem J."/>
            <person name="Labutti K."/>
            <person name="Salamov A."/>
            <person name="Andreopoulos B."/>
            <person name="Baker S."/>
            <person name="Barry K."/>
            <person name="Bills G."/>
            <person name="Bluhm B."/>
            <person name="Cannon C."/>
            <person name="Castanera R."/>
            <person name="Culley D."/>
            <person name="Daum C."/>
            <person name="Ezra D."/>
            <person name="Gonzalez J."/>
            <person name="Henrissat B."/>
            <person name="Kuo A."/>
            <person name="Liang C."/>
            <person name="Lipzen A."/>
            <person name="Lutzoni F."/>
            <person name="Magnuson J."/>
            <person name="Mondo S."/>
            <person name="Nolan M."/>
            <person name="Ohm R."/>
            <person name="Pangilinan J."/>
            <person name="Park H.-J."/>
            <person name="Ramirez L."/>
            <person name="Alfaro M."/>
            <person name="Sun H."/>
            <person name="Tritt A."/>
            <person name="Yoshinaga Y."/>
            <person name="Zwiers L.-H."/>
            <person name="Turgeon B."/>
            <person name="Goodwin S."/>
            <person name="Spatafora J."/>
            <person name="Crous P."/>
            <person name="Grigoriev I."/>
        </authorList>
    </citation>
    <scope>NUCLEOTIDE SEQUENCE</scope>
    <source>
        <strain evidence="2">CBS 379.55</strain>
    </source>
</reference>
<evidence type="ECO:0000313" key="3">
    <source>
        <dbReference type="Proteomes" id="UP000800097"/>
    </source>
</evidence>
<feature type="region of interest" description="Disordered" evidence="1">
    <location>
        <begin position="303"/>
        <end position="322"/>
    </location>
</feature>
<evidence type="ECO:0000313" key="2">
    <source>
        <dbReference type="EMBL" id="KAF2280573.1"/>
    </source>
</evidence>
<dbReference type="Proteomes" id="UP000800097">
    <property type="component" value="Unassembled WGS sequence"/>
</dbReference>
<gene>
    <name evidence="2" type="ORF">EI97DRAFT_428661</name>
</gene>
<feature type="region of interest" description="Disordered" evidence="1">
    <location>
        <begin position="98"/>
        <end position="117"/>
    </location>
</feature>
<dbReference type="AlphaFoldDB" id="A0A6A6JWX6"/>
<dbReference type="GeneID" id="54550434"/>
<organism evidence="2 3">
    <name type="scientific">Westerdykella ornata</name>
    <dbReference type="NCBI Taxonomy" id="318751"/>
    <lineage>
        <taxon>Eukaryota</taxon>
        <taxon>Fungi</taxon>
        <taxon>Dikarya</taxon>
        <taxon>Ascomycota</taxon>
        <taxon>Pezizomycotina</taxon>
        <taxon>Dothideomycetes</taxon>
        <taxon>Pleosporomycetidae</taxon>
        <taxon>Pleosporales</taxon>
        <taxon>Sporormiaceae</taxon>
        <taxon>Westerdykella</taxon>
    </lineage>
</organism>
<name>A0A6A6JWX6_WESOR</name>